<dbReference type="EMBL" id="ANNX02000020">
    <property type="protein sequence ID" value="KYC42049.1"/>
    <property type="molecule type" value="Genomic_DNA"/>
</dbReference>
<keyword evidence="2" id="KW-1185">Reference proteome</keyword>
<accession>A0A139XBI4</accession>
<dbReference type="AlphaFoldDB" id="A0A139XBI4"/>
<dbReference type="Proteomes" id="UP000076925">
    <property type="component" value="Unassembled WGS sequence"/>
</dbReference>
<sequence>MKNNINYHNLLVCFRRLPHLKWKIIQERKHNRCGIFWGYDERGNYVEVIDRECGFFARYKSHSGQILLFSDLVPGMELSQALSQIQRLMEVLYATTSN</sequence>
<protein>
    <submittedName>
        <fullName evidence="1">Uncharacterized protein</fullName>
    </submittedName>
</protein>
<dbReference type="RefSeq" id="WP_017742037.1">
    <property type="nucleotide sequence ID" value="NZ_KQ976354.1"/>
</dbReference>
<gene>
    <name evidence="1" type="ORF">WA1_18785</name>
</gene>
<proteinExistence type="predicted"/>
<organism evidence="1 2">
    <name type="scientific">Scytonema hofmannii PCC 7110</name>
    <dbReference type="NCBI Taxonomy" id="128403"/>
    <lineage>
        <taxon>Bacteria</taxon>
        <taxon>Bacillati</taxon>
        <taxon>Cyanobacteriota</taxon>
        <taxon>Cyanophyceae</taxon>
        <taxon>Nostocales</taxon>
        <taxon>Scytonemataceae</taxon>
        <taxon>Scytonema</taxon>
    </lineage>
</organism>
<evidence type="ECO:0000313" key="2">
    <source>
        <dbReference type="Proteomes" id="UP000076925"/>
    </source>
</evidence>
<name>A0A139XBI4_9CYAN</name>
<reference evidence="1 2" key="1">
    <citation type="journal article" date="2013" name="Genome Biol. Evol.">
        <title>Genomes of Stigonematalean cyanobacteria (subsection V) and the evolution of oxygenic photosynthesis from prokaryotes to plastids.</title>
        <authorList>
            <person name="Dagan T."/>
            <person name="Roettger M."/>
            <person name="Stucken K."/>
            <person name="Landan G."/>
            <person name="Koch R."/>
            <person name="Major P."/>
            <person name="Gould S.B."/>
            <person name="Goremykin V.V."/>
            <person name="Rippka R."/>
            <person name="Tandeau de Marsac N."/>
            <person name="Gugger M."/>
            <person name="Lockhart P.J."/>
            <person name="Allen J.F."/>
            <person name="Brune I."/>
            <person name="Maus I."/>
            <person name="Puhler A."/>
            <person name="Martin W.F."/>
        </authorList>
    </citation>
    <scope>NUCLEOTIDE SEQUENCE [LARGE SCALE GENOMIC DNA]</scope>
    <source>
        <strain evidence="1 2">PCC 7110</strain>
    </source>
</reference>
<dbReference type="STRING" id="128403.WA1_18785"/>
<evidence type="ECO:0000313" key="1">
    <source>
        <dbReference type="EMBL" id="KYC42049.1"/>
    </source>
</evidence>
<comment type="caution">
    <text evidence="1">The sequence shown here is derived from an EMBL/GenBank/DDBJ whole genome shotgun (WGS) entry which is preliminary data.</text>
</comment>